<organism evidence="1">
    <name type="scientific">Podoviridae sp. ctxkP1</name>
    <dbReference type="NCBI Taxonomy" id="2826591"/>
    <lineage>
        <taxon>Viruses</taxon>
        <taxon>Duplodnaviria</taxon>
        <taxon>Heunggongvirae</taxon>
        <taxon>Uroviricota</taxon>
        <taxon>Caudoviricetes</taxon>
    </lineage>
</organism>
<dbReference type="EMBL" id="BK015719">
    <property type="protein sequence ID" value="DAE21875.1"/>
    <property type="molecule type" value="Genomic_DNA"/>
</dbReference>
<name>A0A8S5QSV3_9CAUD</name>
<accession>A0A8S5QSV3</accession>
<protein>
    <submittedName>
        <fullName evidence="1">Uncharacterized protein</fullName>
    </submittedName>
</protein>
<dbReference type="Pfam" id="PF14902">
    <property type="entry name" value="DUF4494"/>
    <property type="match status" value="1"/>
</dbReference>
<reference evidence="1" key="1">
    <citation type="journal article" date="2021" name="Proc. Natl. Acad. Sci. U.S.A.">
        <title>A Catalog of Tens of Thousands of Viruses from Human Metagenomes Reveals Hidden Associations with Chronic Diseases.</title>
        <authorList>
            <person name="Tisza M.J."/>
            <person name="Buck C.B."/>
        </authorList>
    </citation>
    <scope>NUCLEOTIDE SEQUENCE</scope>
    <source>
        <strain evidence="1">CtxkP1</strain>
    </source>
</reference>
<sequence>MATANNIWYNVKTRYIGTTEDGITKAITEEYLTAALSFTEAEKKTSETALAYGHREEFDIIAMSRTKFSEIVDGDEEADKWFKCKINAITIDERNGREKKTPIFFCVNAGTALEAHHRLDEHLKKTMMDYTVEQVDETKIIEVIK</sequence>
<evidence type="ECO:0000313" key="1">
    <source>
        <dbReference type="EMBL" id="DAE21875.1"/>
    </source>
</evidence>
<proteinExistence type="predicted"/>
<dbReference type="InterPro" id="IPR027848">
    <property type="entry name" value="DUF4494"/>
</dbReference>